<proteinExistence type="predicted"/>
<accession>A0AAD4XJD0</accession>
<sequence>RIFGWGISAIYLRSSWLHPINLCTTLLTDSLLRRVMKNSYWRRLYHQDGIWLLLIYNFTPAPVYCPFLSHFMCVDPSKEIVGWENTVIHLRSLPPQISFA</sequence>
<organism evidence="1 2">
    <name type="scientific">Papaver atlanticum</name>
    <dbReference type="NCBI Taxonomy" id="357466"/>
    <lineage>
        <taxon>Eukaryota</taxon>
        <taxon>Viridiplantae</taxon>
        <taxon>Streptophyta</taxon>
        <taxon>Embryophyta</taxon>
        <taxon>Tracheophyta</taxon>
        <taxon>Spermatophyta</taxon>
        <taxon>Magnoliopsida</taxon>
        <taxon>Ranunculales</taxon>
        <taxon>Papaveraceae</taxon>
        <taxon>Papaveroideae</taxon>
        <taxon>Papaver</taxon>
    </lineage>
</organism>
<name>A0AAD4XJD0_9MAGN</name>
<evidence type="ECO:0000313" key="1">
    <source>
        <dbReference type="EMBL" id="KAI3916052.1"/>
    </source>
</evidence>
<gene>
    <name evidence="1" type="ORF">MKW98_004493</name>
</gene>
<keyword evidence="2" id="KW-1185">Reference proteome</keyword>
<dbReference type="EMBL" id="JAJJMB010009125">
    <property type="protein sequence ID" value="KAI3916052.1"/>
    <property type="molecule type" value="Genomic_DNA"/>
</dbReference>
<reference evidence="1" key="1">
    <citation type="submission" date="2022-04" db="EMBL/GenBank/DDBJ databases">
        <title>A functionally conserved STORR gene fusion in Papaver species that diverged 16.8 million years ago.</title>
        <authorList>
            <person name="Catania T."/>
        </authorList>
    </citation>
    <scope>NUCLEOTIDE SEQUENCE</scope>
    <source>
        <strain evidence="1">S-188037</strain>
    </source>
</reference>
<feature type="non-terminal residue" evidence="1">
    <location>
        <position position="100"/>
    </location>
</feature>
<dbReference type="AlphaFoldDB" id="A0AAD4XJD0"/>
<dbReference type="Proteomes" id="UP001202328">
    <property type="component" value="Unassembled WGS sequence"/>
</dbReference>
<evidence type="ECO:0000313" key="2">
    <source>
        <dbReference type="Proteomes" id="UP001202328"/>
    </source>
</evidence>
<protein>
    <submittedName>
        <fullName evidence="1">Uncharacterized protein</fullName>
    </submittedName>
</protein>
<comment type="caution">
    <text evidence="1">The sequence shown here is derived from an EMBL/GenBank/DDBJ whole genome shotgun (WGS) entry which is preliminary data.</text>
</comment>